<dbReference type="Gene3D" id="3.40.50.300">
    <property type="entry name" value="P-loop containing nucleotide triphosphate hydrolases"/>
    <property type="match status" value="1"/>
</dbReference>
<evidence type="ECO:0008006" key="10">
    <source>
        <dbReference type="Google" id="ProtNLM"/>
    </source>
</evidence>
<protein>
    <recommendedName>
        <fullName evidence="10">ATP binding cassette subfamily A member 3</fullName>
    </recommendedName>
</protein>
<feature type="transmembrane region" description="Helical" evidence="5">
    <location>
        <begin position="360"/>
        <end position="378"/>
    </location>
</feature>
<feature type="transmembrane region" description="Helical" evidence="5">
    <location>
        <begin position="331"/>
        <end position="354"/>
    </location>
</feature>
<proteinExistence type="predicted"/>
<evidence type="ECO:0000256" key="5">
    <source>
        <dbReference type="SAM" id="Phobius"/>
    </source>
</evidence>
<evidence type="ECO:0000313" key="8">
    <source>
        <dbReference type="EMBL" id="KAF6490068.1"/>
    </source>
</evidence>
<dbReference type="Pfam" id="PF12698">
    <property type="entry name" value="ABC2_membrane_3"/>
    <property type="match status" value="1"/>
</dbReference>
<feature type="domain" description="ABC transporter" evidence="6">
    <location>
        <begin position="532"/>
        <end position="567"/>
    </location>
</feature>
<comment type="subcellular location">
    <subcellularLocation>
        <location evidence="1">Membrane</location>
        <topology evidence="1">Multi-pass membrane protein</topology>
    </subcellularLocation>
</comment>
<reference evidence="8 9" key="1">
    <citation type="journal article" date="2020" name="Nature">
        <title>Six reference-quality genomes reveal evolution of bat adaptations.</title>
        <authorList>
            <person name="Jebb D."/>
            <person name="Huang Z."/>
            <person name="Pippel M."/>
            <person name="Hughes G.M."/>
            <person name="Lavrichenko K."/>
            <person name="Devanna P."/>
            <person name="Winkler S."/>
            <person name="Jermiin L.S."/>
            <person name="Skirmuntt E.C."/>
            <person name="Katzourakis A."/>
            <person name="Burkitt-Gray L."/>
            <person name="Ray D.A."/>
            <person name="Sullivan K.A.M."/>
            <person name="Roscito J.G."/>
            <person name="Kirilenko B.M."/>
            <person name="Davalos L.M."/>
            <person name="Corthals A.P."/>
            <person name="Power M.L."/>
            <person name="Jones G."/>
            <person name="Ransome R.D."/>
            <person name="Dechmann D.K.N."/>
            <person name="Locatelli A.G."/>
            <person name="Puechmaille S.J."/>
            <person name="Fedrigo O."/>
            <person name="Jarvis E.D."/>
            <person name="Hiller M."/>
            <person name="Vernes S.C."/>
            <person name="Myers E.W."/>
            <person name="Teeling E.C."/>
        </authorList>
    </citation>
    <scope>NUCLEOTIDE SEQUENCE [LARGE SCALE GENOMIC DNA]</scope>
    <source>
        <strain evidence="8">MMolMol1</strain>
        <tissue evidence="8">Muscle</tissue>
    </source>
</reference>
<evidence type="ECO:0000256" key="1">
    <source>
        <dbReference type="ARBA" id="ARBA00004141"/>
    </source>
</evidence>
<feature type="transmembrane region" description="Helical" evidence="5">
    <location>
        <begin position="437"/>
        <end position="459"/>
    </location>
</feature>
<evidence type="ECO:0000259" key="7">
    <source>
        <dbReference type="Pfam" id="PF12698"/>
    </source>
</evidence>
<organism evidence="8 9">
    <name type="scientific">Molossus molossus</name>
    <name type="common">Pallas' mastiff bat</name>
    <name type="synonym">Vespertilio molossus</name>
    <dbReference type="NCBI Taxonomy" id="27622"/>
    <lineage>
        <taxon>Eukaryota</taxon>
        <taxon>Metazoa</taxon>
        <taxon>Chordata</taxon>
        <taxon>Craniata</taxon>
        <taxon>Vertebrata</taxon>
        <taxon>Euteleostomi</taxon>
        <taxon>Mammalia</taxon>
        <taxon>Eutheria</taxon>
        <taxon>Laurasiatheria</taxon>
        <taxon>Chiroptera</taxon>
        <taxon>Yangochiroptera</taxon>
        <taxon>Molossidae</taxon>
        <taxon>Molossus</taxon>
    </lineage>
</organism>
<dbReference type="GO" id="GO:0005524">
    <property type="term" value="F:ATP binding"/>
    <property type="evidence" value="ECO:0007669"/>
    <property type="project" value="InterPro"/>
</dbReference>
<evidence type="ECO:0000256" key="3">
    <source>
        <dbReference type="ARBA" id="ARBA00022989"/>
    </source>
</evidence>
<feature type="transmembrane region" description="Helical" evidence="5">
    <location>
        <begin position="251"/>
        <end position="272"/>
    </location>
</feature>
<dbReference type="PANTHER" id="PTHR19229:SF101">
    <property type="entry name" value="ATP-BINDING CASSETTE, SUB-FAMILY A (ABC1), MEMBER 16"/>
    <property type="match status" value="1"/>
</dbReference>
<dbReference type="InterPro" id="IPR013525">
    <property type="entry name" value="ABC2_TM"/>
</dbReference>
<dbReference type="InterPro" id="IPR026082">
    <property type="entry name" value="ABCA"/>
</dbReference>
<feature type="transmembrane region" description="Helical" evidence="5">
    <location>
        <begin position="292"/>
        <end position="319"/>
    </location>
</feature>
<dbReference type="GO" id="GO:0016887">
    <property type="term" value="F:ATP hydrolysis activity"/>
    <property type="evidence" value="ECO:0007669"/>
    <property type="project" value="InterPro"/>
</dbReference>
<dbReference type="AlphaFoldDB" id="A0A7J8J095"/>
<sequence>MDLLTFNQFSVLLWKNFTIKRRQFINLISDVLTALVFPMLLLLFRAFTSISVIGPQYYIRQPISGIPSFLENPQEWELAYVPSNITVVKEIIENAKRNLNISIKVKGFSSETEFEKYVKYDYRSHRVLAAIVFDNDFKNSNDLLPLQVKYHLRFVTIQRTIKWPAIPGWQTHLLFPIYPFFGPRNPKDHDGGSPGYIKEGFLAVQHALDKAIMLYHEKNAARKLFDGIRVYIQRFPYPAYSHDNFTWSISVFLPLMFILMFSSIVLSNMRSIVWEKEQRLKEYQLIHGLNNWMIWASYFFTVLFFYLIIIVLICVLFFAKIFNVPIFRYSDYSFTFVFLMCYAIASIFFGFMISTFFSKVHLAASVGSFLYFASYFPFKSIALNYGQITLTNKVAACLSSNVALAIGINHLLKLEMKEIGLRWNNLWTPANLEDNLIMGYMMGMLLLDAFLYGLVTWYVETVFPGQYGVAQPWHFFLMRSYWYGQPRIGRKEEEMKSCGRTENKYFEAESTSLVAGIQIEHLHKEFGDKVAVNDMSLNLYEGQITILLGKNGAGKTTTLSILTGMYSALCRS</sequence>
<name>A0A7J8J095_MOLMO</name>
<dbReference type="InterPro" id="IPR003439">
    <property type="entry name" value="ABC_transporter-like_ATP-bd"/>
</dbReference>
<keyword evidence="4 5" id="KW-0472">Membrane</keyword>
<dbReference type="PANTHER" id="PTHR19229">
    <property type="entry name" value="ATP-BINDING CASSETTE TRANSPORTER SUBFAMILY A ABCA"/>
    <property type="match status" value="1"/>
</dbReference>
<keyword evidence="2 5" id="KW-0812">Transmembrane</keyword>
<feature type="transmembrane region" description="Helical" evidence="5">
    <location>
        <begin position="24"/>
        <end position="44"/>
    </location>
</feature>
<dbReference type="SUPFAM" id="SSF52540">
    <property type="entry name" value="P-loop containing nucleoside triphosphate hydrolases"/>
    <property type="match status" value="1"/>
</dbReference>
<dbReference type="GO" id="GO:0005319">
    <property type="term" value="F:lipid transporter activity"/>
    <property type="evidence" value="ECO:0007669"/>
    <property type="project" value="TreeGrafter"/>
</dbReference>
<evidence type="ECO:0000313" key="9">
    <source>
        <dbReference type="Proteomes" id="UP000550707"/>
    </source>
</evidence>
<feature type="domain" description="ABC-2 type transporter transmembrane" evidence="7">
    <location>
        <begin position="73"/>
        <end position="458"/>
    </location>
</feature>
<keyword evidence="3 5" id="KW-1133">Transmembrane helix</keyword>
<gene>
    <name evidence="8" type="ORF">HJG59_010432</name>
</gene>
<keyword evidence="9" id="KW-1185">Reference proteome</keyword>
<dbReference type="Proteomes" id="UP000550707">
    <property type="component" value="Unassembled WGS sequence"/>
</dbReference>
<dbReference type="Pfam" id="PF00005">
    <property type="entry name" value="ABC_tran"/>
    <property type="match status" value="1"/>
</dbReference>
<evidence type="ECO:0000256" key="2">
    <source>
        <dbReference type="ARBA" id="ARBA00022692"/>
    </source>
</evidence>
<dbReference type="GO" id="GO:0140359">
    <property type="term" value="F:ABC-type transporter activity"/>
    <property type="evidence" value="ECO:0007669"/>
    <property type="project" value="InterPro"/>
</dbReference>
<dbReference type="InterPro" id="IPR027417">
    <property type="entry name" value="P-loop_NTPase"/>
</dbReference>
<evidence type="ECO:0000256" key="4">
    <source>
        <dbReference type="ARBA" id="ARBA00023136"/>
    </source>
</evidence>
<accession>A0A7J8J095</accession>
<dbReference type="EMBL" id="JACASF010000003">
    <property type="protein sequence ID" value="KAF6490068.1"/>
    <property type="molecule type" value="Genomic_DNA"/>
</dbReference>
<dbReference type="GO" id="GO:0016020">
    <property type="term" value="C:membrane"/>
    <property type="evidence" value="ECO:0007669"/>
    <property type="project" value="UniProtKB-SubCell"/>
</dbReference>
<comment type="caution">
    <text evidence="8">The sequence shown here is derived from an EMBL/GenBank/DDBJ whole genome shotgun (WGS) entry which is preliminary data.</text>
</comment>
<evidence type="ECO:0000259" key="6">
    <source>
        <dbReference type="Pfam" id="PF00005"/>
    </source>
</evidence>